<dbReference type="GO" id="GO:0032259">
    <property type="term" value="P:methylation"/>
    <property type="evidence" value="ECO:0007669"/>
    <property type="project" value="UniProtKB-KW"/>
</dbReference>
<dbReference type="InterPro" id="IPR045097">
    <property type="entry name" value="Thymidate_synth/dCMP_Mease"/>
</dbReference>
<dbReference type="GeneID" id="93260038"/>
<dbReference type="GO" id="GO:0004799">
    <property type="term" value="F:thymidylate synthase activity"/>
    <property type="evidence" value="ECO:0007669"/>
    <property type="project" value="UniProtKB-UniRule"/>
</dbReference>
<dbReference type="EC" id="2.1.1.45" evidence="2 8"/>
<feature type="domain" description="Thymidylate synthase/dCMP hydroxymethylase" evidence="10">
    <location>
        <begin position="2"/>
        <end position="264"/>
    </location>
</feature>
<keyword evidence="3 8" id="KW-0963">Cytoplasm</keyword>
<keyword evidence="4 8" id="KW-0489">Methyltransferase</keyword>
<evidence type="ECO:0000313" key="13">
    <source>
        <dbReference type="Proteomes" id="UP001555176"/>
    </source>
</evidence>
<reference evidence="11 13" key="1">
    <citation type="submission" date="2024-04" db="EMBL/GenBank/DDBJ databases">
        <title>Bacterial genomes from commercial probiotics.</title>
        <authorList>
            <person name="Brady R."/>
            <person name="Call G.B."/>
            <person name="Chaston J.M."/>
        </authorList>
    </citation>
    <scope>NUCLEOTIDE SEQUENCE [LARGE SCALE GENOMIC DNA]</scope>
    <source>
        <strain evidence="11">Gbc_m</strain>
        <strain evidence="13">gbc_m</strain>
    </source>
</reference>
<feature type="active site" description="Nucleophile" evidence="8">
    <location>
        <position position="146"/>
    </location>
</feature>
<feature type="active site" evidence="9">
    <location>
        <position position="146"/>
    </location>
</feature>
<evidence type="ECO:0000256" key="5">
    <source>
        <dbReference type="ARBA" id="ARBA00022679"/>
    </source>
</evidence>
<evidence type="ECO:0000256" key="8">
    <source>
        <dbReference type="HAMAP-Rule" id="MF_00008"/>
    </source>
</evidence>
<feature type="binding site" description="in other chain" evidence="8">
    <location>
        <position position="21"/>
    </location>
    <ligand>
        <name>dUMP</name>
        <dbReference type="ChEBI" id="CHEBI:246422"/>
        <note>ligand shared between dimeric partners</note>
    </ligand>
</feature>
<dbReference type="FunFam" id="3.30.572.10:FF:000001">
    <property type="entry name" value="Thymidylate synthase"/>
    <property type="match status" value="1"/>
</dbReference>
<dbReference type="InterPro" id="IPR023451">
    <property type="entry name" value="Thymidate_synth/dCMP_Mease_dom"/>
</dbReference>
<comment type="function">
    <text evidence="8">Catalyzes the reductive methylation of 2'-deoxyuridine-5'-monophosphate (dUMP) to 2'-deoxythymidine-5'-monophosphate (dTMP) while utilizing 5,10-methylenetetrahydrofolate (mTHF) as the methyl donor and reductant in the reaction, yielding dihydrofolate (DHF) as a by-product. This enzymatic reaction provides an intracellular de novo source of dTMP, an essential precursor for DNA biosynthesis.</text>
</comment>
<dbReference type="InterPro" id="IPR036926">
    <property type="entry name" value="Thymidate_synth/dCMP_Mease_sf"/>
</dbReference>
<evidence type="ECO:0000256" key="6">
    <source>
        <dbReference type="ARBA" id="ARBA00022727"/>
    </source>
</evidence>
<evidence type="ECO:0000313" key="11">
    <source>
        <dbReference type="EMBL" id="MEW7077692.1"/>
    </source>
</evidence>
<feature type="binding site" description="in other chain" evidence="8">
    <location>
        <begin position="207"/>
        <end position="209"/>
    </location>
    <ligand>
        <name>dUMP</name>
        <dbReference type="ChEBI" id="CHEBI:246422"/>
        <note>ligand shared between dimeric partners</note>
    </ligand>
</feature>
<comment type="subunit">
    <text evidence="1 8">Homodimer.</text>
</comment>
<dbReference type="GO" id="GO:0006235">
    <property type="term" value="P:dTTP biosynthetic process"/>
    <property type="evidence" value="ECO:0007669"/>
    <property type="project" value="UniProtKB-UniRule"/>
</dbReference>
<dbReference type="SUPFAM" id="SSF55831">
    <property type="entry name" value="Thymidylate synthase/dCMP hydroxymethylase"/>
    <property type="match status" value="1"/>
</dbReference>
<dbReference type="PROSITE" id="PS00091">
    <property type="entry name" value="THYMIDYLATE_SYNTHASE"/>
    <property type="match status" value="1"/>
</dbReference>
<dbReference type="AlphaFoldDB" id="A0AAU7WCA5"/>
<feature type="binding site" description="in other chain" evidence="8">
    <location>
        <begin position="166"/>
        <end position="169"/>
    </location>
    <ligand>
        <name>dUMP</name>
        <dbReference type="ChEBI" id="CHEBI:246422"/>
        <note>ligand shared between dimeric partners</note>
    </ligand>
</feature>
<dbReference type="Gene3D" id="3.30.572.10">
    <property type="entry name" value="Thymidylate synthase/dCMP hydroxymethylase domain"/>
    <property type="match status" value="1"/>
</dbReference>
<proteinExistence type="inferred from homology"/>
<dbReference type="InterPro" id="IPR020940">
    <property type="entry name" value="Thymidylate_synthase_AS"/>
</dbReference>
<dbReference type="Proteomes" id="UP001555176">
    <property type="component" value="Unassembled WGS sequence"/>
</dbReference>
<dbReference type="PANTHER" id="PTHR11548">
    <property type="entry name" value="THYMIDYLATE SYNTHASE 1"/>
    <property type="match status" value="1"/>
</dbReference>
<gene>
    <name evidence="8" type="primary">thyA</name>
    <name evidence="11" type="ORF">ABC651_01365</name>
    <name evidence="12" type="ORF">ABR335_10515</name>
</gene>
<feature type="binding site" evidence="8">
    <location>
        <begin position="126"/>
        <end position="127"/>
    </location>
    <ligand>
        <name>dUMP</name>
        <dbReference type="ChEBI" id="CHEBI:246422"/>
        <note>ligand shared between dimeric partners</note>
    </ligand>
</feature>
<feature type="binding site" evidence="8">
    <location>
        <position position="169"/>
    </location>
    <ligand>
        <name>(6R)-5,10-methylene-5,6,7,8-tetrahydrofolate</name>
        <dbReference type="ChEBI" id="CHEBI:15636"/>
    </ligand>
</feature>
<dbReference type="NCBIfam" id="TIGR03284">
    <property type="entry name" value="thym_sym"/>
    <property type="match status" value="2"/>
</dbReference>
<feature type="binding site" evidence="8">
    <location>
        <position position="51"/>
    </location>
    <ligand>
        <name>(6R)-5,10-methylene-5,6,7,8-tetrahydrofolate</name>
        <dbReference type="ChEBI" id="CHEBI:15636"/>
    </ligand>
</feature>
<comment type="catalytic activity">
    <reaction evidence="7 8">
        <text>dUMP + (6R)-5,10-methylene-5,6,7,8-tetrahydrofolate = 7,8-dihydrofolate + dTMP</text>
        <dbReference type="Rhea" id="RHEA:12104"/>
        <dbReference type="ChEBI" id="CHEBI:15636"/>
        <dbReference type="ChEBI" id="CHEBI:57451"/>
        <dbReference type="ChEBI" id="CHEBI:63528"/>
        <dbReference type="ChEBI" id="CHEBI:246422"/>
        <dbReference type="EC" id="2.1.1.45"/>
    </reaction>
</comment>
<comment type="pathway">
    <text evidence="8">Pyrimidine metabolism; dTTP biosynthesis.</text>
</comment>
<dbReference type="GO" id="GO:0006231">
    <property type="term" value="P:dTMP biosynthetic process"/>
    <property type="evidence" value="ECO:0007669"/>
    <property type="project" value="UniProtKB-UniRule"/>
</dbReference>
<keyword evidence="6 8" id="KW-0545">Nucleotide biosynthesis</keyword>
<dbReference type="CDD" id="cd00351">
    <property type="entry name" value="TS_Pyrimidine_HMase"/>
    <property type="match status" value="1"/>
</dbReference>
<evidence type="ECO:0000313" key="12">
    <source>
        <dbReference type="EMBL" id="XBX96886.1"/>
    </source>
</evidence>
<evidence type="ECO:0000259" key="10">
    <source>
        <dbReference type="Pfam" id="PF00303"/>
    </source>
</evidence>
<organism evidence="12">
    <name type="scientific">Heyndrickxia faecalis</name>
    <dbReference type="NCBI Taxonomy" id="2824910"/>
    <lineage>
        <taxon>Bacteria</taxon>
        <taxon>Bacillati</taxon>
        <taxon>Bacillota</taxon>
        <taxon>Bacilli</taxon>
        <taxon>Bacillales</taxon>
        <taxon>Bacillaceae</taxon>
        <taxon>Heyndrickxia</taxon>
    </lineage>
</organism>
<comment type="subcellular location">
    <subcellularLocation>
        <location evidence="8">Cytoplasm</location>
    </subcellularLocation>
</comment>
<dbReference type="NCBIfam" id="NF002497">
    <property type="entry name" value="PRK01827.1-3"/>
    <property type="match status" value="1"/>
</dbReference>
<evidence type="ECO:0000256" key="4">
    <source>
        <dbReference type="ARBA" id="ARBA00022603"/>
    </source>
</evidence>
<evidence type="ECO:0000256" key="3">
    <source>
        <dbReference type="ARBA" id="ARBA00022490"/>
    </source>
</evidence>
<reference evidence="12" key="2">
    <citation type="submission" date="2024-06" db="EMBL/GenBank/DDBJ databases">
        <authorList>
            <person name="Huang C.H."/>
            <person name="Ting Y.S."/>
            <person name="Cheng Y.H."/>
        </authorList>
    </citation>
    <scope>NUCLEOTIDE SEQUENCE</scope>
    <source>
        <strain evidence="12">TCI803</strain>
    </source>
</reference>
<dbReference type="InterPro" id="IPR000398">
    <property type="entry name" value="Thymidylate_synthase"/>
</dbReference>
<sequence>MKQYLDLCREVLENGVKKDDRTGTGTISVFGHQMRFHLEDGFPLLTTKKLHLKSIIYELLWMLEGDTNVKYLQENGVRIWNEWADENGDLGPVYGKQWRSWQTRDGRTIDQITQVIEQIKTNPDSRRLIVNAWNVGEIDRMALPPCHCFFQFYVANGKLSCQLYQRSADIFLGVPFNIASYALLTMMIAQVTGLEPGDFVHTLGDAHIYLNHIEQVKLQLTREPRKLPKMVLNPEVKDIFSFRYEDFTLKDYNPYPHIPGKVSV</sequence>
<keyword evidence="13" id="KW-1185">Reference proteome</keyword>
<dbReference type="NCBIfam" id="NF002499">
    <property type="entry name" value="PRK01827.1-5"/>
    <property type="match status" value="1"/>
</dbReference>
<comment type="similarity">
    <text evidence="8">Belongs to the thymidylate synthase family. Bacterial-type ThyA subfamily.</text>
</comment>
<dbReference type="Pfam" id="PF00303">
    <property type="entry name" value="Thymidylat_synt"/>
    <property type="match status" value="1"/>
</dbReference>
<name>A0AAU7WCA5_9BACI</name>
<protein>
    <recommendedName>
        <fullName evidence="2 8">Thymidylate synthase</fullName>
        <shortName evidence="8">TS</shortName>
        <shortName evidence="8">TSase</shortName>
        <ecNumber evidence="2 8">2.1.1.45</ecNumber>
    </recommendedName>
</protein>
<feature type="binding site" description="in other chain" evidence="8">
    <location>
        <position position="177"/>
    </location>
    <ligand>
        <name>dUMP</name>
        <dbReference type="ChEBI" id="CHEBI:246422"/>
        <note>ligand shared between dimeric partners</note>
    </ligand>
</feature>
<dbReference type="EMBL" id="CP158453">
    <property type="protein sequence ID" value="XBX96886.1"/>
    <property type="molecule type" value="Genomic_DNA"/>
</dbReference>
<dbReference type="PRINTS" id="PR00108">
    <property type="entry name" value="THYMDSNTHASE"/>
</dbReference>
<evidence type="ECO:0000256" key="1">
    <source>
        <dbReference type="ARBA" id="ARBA00011738"/>
    </source>
</evidence>
<dbReference type="GO" id="GO:0005829">
    <property type="term" value="C:cytosol"/>
    <property type="evidence" value="ECO:0007669"/>
    <property type="project" value="TreeGrafter"/>
</dbReference>
<dbReference type="RefSeq" id="WP_026104540.1">
    <property type="nucleotide sequence ID" value="NZ_CP158453.1"/>
</dbReference>
<dbReference type="HAMAP" id="MF_00008">
    <property type="entry name" value="Thymidy_synth_bact"/>
    <property type="match status" value="1"/>
</dbReference>
<evidence type="ECO:0000256" key="9">
    <source>
        <dbReference type="PROSITE-ProRule" id="PRU10016"/>
    </source>
</evidence>
<keyword evidence="5 8" id="KW-0808">Transferase</keyword>
<feature type="binding site" evidence="8">
    <location>
        <position position="263"/>
    </location>
    <ligand>
        <name>(6R)-5,10-methylene-5,6,7,8-tetrahydrofolate</name>
        <dbReference type="ChEBI" id="CHEBI:15636"/>
    </ligand>
</feature>
<accession>A0AAU7WCA5</accession>
<evidence type="ECO:0000256" key="7">
    <source>
        <dbReference type="ARBA" id="ARBA00047344"/>
    </source>
</evidence>
<dbReference type="EMBL" id="JBDGII010000002">
    <property type="protein sequence ID" value="MEW7077692.1"/>
    <property type="molecule type" value="Genomic_DNA"/>
</dbReference>
<evidence type="ECO:0000256" key="2">
    <source>
        <dbReference type="ARBA" id="ARBA00011947"/>
    </source>
</evidence>
<dbReference type="PANTHER" id="PTHR11548:SF9">
    <property type="entry name" value="THYMIDYLATE SYNTHASE"/>
    <property type="match status" value="1"/>
</dbReference>